<proteinExistence type="predicted"/>
<accession>A0ABT2YM65</accession>
<reference evidence="1 2" key="1">
    <citation type="submission" date="2021-11" db="EMBL/GenBank/DDBJ databases">
        <authorList>
            <person name="Liang Q."/>
            <person name="Mou H."/>
            <person name="Liu Z."/>
        </authorList>
    </citation>
    <scope>NUCLEOTIDE SEQUENCE [LARGE SCALE GENOMIC DNA]</scope>
    <source>
        <strain evidence="1 2">CHU3</strain>
    </source>
</reference>
<protein>
    <submittedName>
        <fullName evidence="1">Uncharacterized protein</fullName>
    </submittedName>
</protein>
<dbReference type="EMBL" id="JAJIRN010000012">
    <property type="protein sequence ID" value="MCV2371162.1"/>
    <property type="molecule type" value="Genomic_DNA"/>
</dbReference>
<dbReference type="RefSeq" id="WP_263573738.1">
    <property type="nucleotide sequence ID" value="NZ_JAJIRN010000012.1"/>
</dbReference>
<evidence type="ECO:0000313" key="2">
    <source>
        <dbReference type="Proteomes" id="UP001209701"/>
    </source>
</evidence>
<gene>
    <name evidence="1" type="ORF">LNV07_23990</name>
</gene>
<sequence>MGLIQTSSSAATEKACTKTRKERAGDGWCSDYIGLRKMNENGDAAAKRPINEQPLIDGYRLDLQRQIASLQSRLIKADLDLLMAVGKEREACAALVEASTESARTDASRRAGIPQPMACPIAKAIRERADQSCRKRLDDAV</sequence>
<organism evidence="1 2">
    <name type="scientific">Roseateles oligotrophus</name>
    <dbReference type="NCBI Taxonomy" id="1769250"/>
    <lineage>
        <taxon>Bacteria</taxon>
        <taxon>Pseudomonadati</taxon>
        <taxon>Pseudomonadota</taxon>
        <taxon>Betaproteobacteria</taxon>
        <taxon>Burkholderiales</taxon>
        <taxon>Sphaerotilaceae</taxon>
        <taxon>Roseateles</taxon>
    </lineage>
</organism>
<evidence type="ECO:0000313" key="1">
    <source>
        <dbReference type="EMBL" id="MCV2371162.1"/>
    </source>
</evidence>
<keyword evidence="2" id="KW-1185">Reference proteome</keyword>
<comment type="caution">
    <text evidence="1">The sequence shown here is derived from an EMBL/GenBank/DDBJ whole genome shotgun (WGS) entry which is preliminary data.</text>
</comment>
<dbReference type="Proteomes" id="UP001209701">
    <property type="component" value="Unassembled WGS sequence"/>
</dbReference>
<name>A0ABT2YM65_9BURK</name>